<dbReference type="EMBL" id="JAWPMK010000001">
    <property type="protein sequence ID" value="MDW9349623.1"/>
    <property type="molecule type" value="Genomic_DNA"/>
</dbReference>
<dbReference type="EMBL" id="MPGR01000001">
    <property type="protein sequence ID" value="OKB74361.1"/>
    <property type="molecule type" value="Genomic_DNA"/>
</dbReference>
<evidence type="ECO:0000313" key="4">
    <source>
        <dbReference type="Proteomes" id="UP000186595"/>
    </source>
</evidence>
<gene>
    <name evidence="1" type="ORF">A5U30_001928</name>
    <name evidence="3" type="ORF">BMT50_17110</name>
    <name evidence="2" type="ORF">R8G00_08300</name>
</gene>
<evidence type="ECO:0000313" key="2">
    <source>
        <dbReference type="EMBL" id="MDW9349623.1"/>
    </source>
</evidence>
<dbReference type="EMBL" id="AATLZG010000010">
    <property type="protein sequence ID" value="EFM8154325.1"/>
    <property type="molecule type" value="Genomic_DNA"/>
</dbReference>
<comment type="caution">
    <text evidence="1">The sequence shown here is derived from an EMBL/GenBank/DDBJ whole genome shotgun (WGS) entry which is preliminary data.</text>
</comment>
<reference evidence="3 4" key="1">
    <citation type="submission" date="2016-11" db="EMBL/GenBank/DDBJ databases">
        <title>Draft genome sequences of five Shigatoxin-producing Escherichia coli isolates harboring the new recently described Subtilase cytotoxin allelic variant subAB2-3.</title>
        <authorList>
            <person name="Tasara T."/>
            <person name="Fierz L."/>
            <person name="Klumpp J."/>
            <person name="Schmidt H."/>
            <person name="Stephan R."/>
        </authorList>
    </citation>
    <scope>NUCLEOTIDE SEQUENCE [LARGE SCALE GENOMIC DNA]</scope>
    <source>
        <strain evidence="3 4">453</strain>
    </source>
</reference>
<dbReference type="InterPro" id="IPR036390">
    <property type="entry name" value="WH_DNA-bd_sf"/>
</dbReference>
<reference evidence="1 5" key="2">
    <citation type="submission" date="2020-02" db="EMBL/GenBank/DDBJ databases">
        <authorList>
            <consortium name="PulseNet: The National Subtyping Network for Foodborne Disease Surveillance"/>
            <person name="Tarr C.L."/>
            <person name="Trees E."/>
            <person name="Katz L.S."/>
            <person name="Carleton-Romer H.A."/>
            <person name="Stroika S."/>
            <person name="Kucerova Z."/>
            <person name="Roache K.F."/>
            <person name="Sabol A.L."/>
            <person name="Besser J."/>
            <person name="Gerner-Smidt P."/>
        </authorList>
    </citation>
    <scope>NUCLEOTIDE SEQUENCE [LARGE SCALE GENOMIC DNA]</scope>
    <source>
        <strain evidence="1 5">PNUSAE002719</strain>
    </source>
</reference>
<dbReference type="RefSeq" id="WP_021293441.1">
    <property type="nucleotide sequence ID" value="NZ_AP027217.1"/>
</dbReference>
<reference evidence="2" key="3">
    <citation type="submission" date="2023-10" db="EMBL/GenBank/DDBJ databases">
        <title>Draft Genome Sequence of a Shiga toxin-producing Escherichia coli strain from deer meat showing an IS-element integration in the B-subunit of the Shiga toxin Stx2b gene.</title>
        <authorList>
            <person name="Projahn M."/>
            <person name="Borowiak M."/>
        </authorList>
    </citation>
    <scope>NUCLEOTIDE SEQUENCE</scope>
    <source>
        <strain evidence="2">BfR-EC-18960</strain>
    </source>
</reference>
<evidence type="ECO:0008006" key="6">
    <source>
        <dbReference type="Google" id="ProtNLM"/>
    </source>
</evidence>
<dbReference type="Proteomes" id="UP000555763">
    <property type="component" value="Unassembled WGS sequence"/>
</dbReference>
<dbReference type="AlphaFoldDB" id="A0A1Q4PZ64"/>
<dbReference type="Proteomes" id="UP000186595">
    <property type="component" value="Unassembled WGS sequence"/>
</dbReference>
<evidence type="ECO:0000313" key="3">
    <source>
        <dbReference type="EMBL" id="OKB74361.1"/>
    </source>
</evidence>
<name>A0A1Q4PZ64_ECOLX</name>
<evidence type="ECO:0000313" key="5">
    <source>
        <dbReference type="Proteomes" id="UP000555763"/>
    </source>
</evidence>
<sequence>MICKLTPEKKALNKSSRLLLSYLQNASGEQGFVEISLLELSAALGLCRNTITNATALLEDLGVVTVSRGRRNKTKSGKESAGKNIYRLIQSATNNKDYAIVMPRKEVV</sequence>
<dbReference type="SUPFAM" id="SSF46785">
    <property type="entry name" value="Winged helix' DNA-binding domain"/>
    <property type="match status" value="1"/>
</dbReference>
<evidence type="ECO:0000313" key="1">
    <source>
        <dbReference type="EMBL" id="EFM8154325.1"/>
    </source>
</evidence>
<proteinExistence type="predicted"/>
<accession>A0A1Q4PZ64</accession>
<protein>
    <recommendedName>
        <fullName evidence="6">Helix-turn-helix domain-containing protein</fullName>
    </recommendedName>
</protein>
<organism evidence="1 5">
    <name type="scientific">Escherichia coli</name>
    <dbReference type="NCBI Taxonomy" id="562"/>
    <lineage>
        <taxon>Bacteria</taxon>
        <taxon>Pseudomonadati</taxon>
        <taxon>Pseudomonadota</taxon>
        <taxon>Gammaproteobacteria</taxon>
        <taxon>Enterobacterales</taxon>
        <taxon>Enterobacteriaceae</taxon>
        <taxon>Escherichia</taxon>
    </lineage>
</organism>
<dbReference type="Proteomes" id="UP001271591">
    <property type="component" value="Unassembled WGS sequence"/>
</dbReference>